<dbReference type="Proteomes" id="UP000060699">
    <property type="component" value="Chromosome"/>
</dbReference>
<dbReference type="SUPFAM" id="SSF52172">
    <property type="entry name" value="CheY-like"/>
    <property type="match status" value="1"/>
</dbReference>
<dbReference type="SMART" id="SM00448">
    <property type="entry name" value="REC"/>
    <property type="match status" value="1"/>
</dbReference>
<organism evidence="2 3">
    <name type="scientific">Roseateles depolymerans</name>
    <dbReference type="NCBI Taxonomy" id="76731"/>
    <lineage>
        <taxon>Bacteria</taxon>
        <taxon>Pseudomonadati</taxon>
        <taxon>Pseudomonadota</taxon>
        <taxon>Betaproteobacteria</taxon>
        <taxon>Burkholderiales</taxon>
        <taxon>Sphaerotilaceae</taxon>
        <taxon>Roseateles</taxon>
    </lineage>
</organism>
<dbReference type="PANTHER" id="PTHR44591:SF25">
    <property type="entry name" value="CHEMOTAXIS TWO-COMPONENT RESPONSE REGULATOR"/>
    <property type="match status" value="1"/>
</dbReference>
<dbReference type="GO" id="GO:0000160">
    <property type="term" value="P:phosphorelay signal transduction system"/>
    <property type="evidence" value="ECO:0007669"/>
    <property type="project" value="InterPro"/>
</dbReference>
<dbReference type="AlphaFoldDB" id="A0A0U3MZU7"/>
<dbReference type="InterPro" id="IPR011006">
    <property type="entry name" value="CheY-like_superfamily"/>
</dbReference>
<proteinExistence type="predicted"/>
<dbReference type="Gene3D" id="3.40.50.2300">
    <property type="match status" value="1"/>
</dbReference>
<gene>
    <name evidence="2" type="ORF">RD2015_4082</name>
</gene>
<dbReference type="Pfam" id="PF00072">
    <property type="entry name" value="Response_reg"/>
    <property type="match status" value="1"/>
</dbReference>
<dbReference type="OrthoDB" id="8964771at2"/>
<dbReference type="KEGG" id="rdp:RD2015_4082"/>
<sequence length="124" mass="13554">MKRERVVAVVDDDDSLRAALGSLLKSYDVDVELFGSGESLLSHPALGEVGCLLTDVVMPGLDGFQLCRELRERGYQFPVIFMTAHQGDGDAERAAAVGAWHLLNKPFSTEEMMRCIAQALGRTI</sequence>
<evidence type="ECO:0000256" key="1">
    <source>
        <dbReference type="ARBA" id="ARBA00022553"/>
    </source>
</evidence>
<accession>A0A0U3MZU7</accession>
<dbReference type="InterPro" id="IPR001789">
    <property type="entry name" value="Sig_transdc_resp-reg_receiver"/>
</dbReference>
<dbReference type="RefSeq" id="WP_058936477.1">
    <property type="nucleotide sequence ID" value="NZ_CP013729.1"/>
</dbReference>
<dbReference type="EMBL" id="CP013729">
    <property type="protein sequence ID" value="ALV08531.1"/>
    <property type="molecule type" value="Genomic_DNA"/>
</dbReference>
<name>A0A0U3MZU7_9BURK</name>
<evidence type="ECO:0000313" key="2">
    <source>
        <dbReference type="EMBL" id="ALV08531.1"/>
    </source>
</evidence>
<dbReference type="InterPro" id="IPR050595">
    <property type="entry name" value="Bact_response_regulator"/>
</dbReference>
<dbReference type="PROSITE" id="PS50110">
    <property type="entry name" value="RESPONSE_REGULATORY"/>
    <property type="match status" value="1"/>
</dbReference>
<dbReference type="STRING" id="76731.RD2015_4082"/>
<reference evidence="2 3" key="1">
    <citation type="submission" date="2015-12" db="EMBL/GenBank/DDBJ databases">
        <title>Complete genome of Roseateles depolymerans KCTC 42856.</title>
        <authorList>
            <person name="Kim K.M."/>
        </authorList>
    </citation>
    <scope>NUCLEOTIDE SEQUENCE [LARGE SCALE GENOMIC DNA]</scope>
    <source>
        <strain evidence="2 3">KCTC 42856</strain>
    </source>
</reference>
<protein>
    <submittedName>
        <fullName evidence="2">Transcriptional regulator</fullName>
    </submittedName>
</protein>
<dbReference type="PANTHER" id="PTHR44591">
    <property type="entry name" value="STRESS RESPONSE REGULATOR PROTEIN 1"/>
    <property type="match status" value="1"/>
</dbReference>
<evidence type="ECO:0000313" key="3">
    <source>
        <dbReference type="Proteomes" id="UP000060699"/>
    </source>
</evidence>
<keyword evidence="1" id="KW-0597">Phosphoprotein</keyword>
<keyword evidence="3" id="KW-1185">Reference proteome</keyword>